<dbReference type="Gramene" id="Solyc08g015631.1.1">
    <property type="protein sequence ID" value="Solyc08g015631.1.1"/>
    <property type="gene ID" value="Solyc08g015631.1"/>
</dbReference>
<accession>A0A3Q7HJ67</accession>
<feature type="domain" description="Reverse transcriptase Ty1/copia-type" evidence="1">
    <location>
        <begin position="32"/>
        <end position="98"/>
    </location>
</feature>
<evidence type="ECO:0000313" key="3">
    <source>
        <dbReference type="Proteomes" id="UP000004994"/>
    </source>
</evidence>
<organism evidence="2">
    <name type="scientific">Solanum lycopersicum</name>
    <name type="common">Tomato</name>
    <name type="synonym">Lycopersicon esculentum</name>
    <dbReference type="NCBI Taxonomy" id="4081"/>
    <lineage>
        <taxon>Eukaryota</taxon>
        <taxon>Viridiplantae</taxon>
        <taxon>Streptophyta</taxon>
        <taxon>Embryophyta</taxon>
        <taxon>Tracheophyta</taxon>
        <taxon>Spermatophyta</taxon>
        <taxon>Magnoliopsida</taxon>
        <taxon>eudicotyledons</taxon>
        <taxon>Gunneridae</taxon>
        <taxon>Pentapetalae</taxon>
        <taxon>asterids</taxon>
        <taxon>lamiids</taxon>
        <taxon>Solanales</taxon>
        <taxon>Solanaceae</taxon>
        <taxon>Solanoideae</taxon>
        <taxon>Solaneae</taxon>
        <taxon>Solanum</taxon>
        <taxon>Solanum subgen. Lycopersicon</taxon>
    </lineage>
</organism>
<dbReference type="InterPro" id="IPR013103">
    <property type="entry name" value="RVT_2"/>
</dbReference>
<proteinExistence type="predicted"/>
<name>A0A3Q7HJ67_SOLLC</name>
<reference evidence="2" key="1">
    <citation type="journal article" date="2012" name="Nature">
        <title>The tomato genome sequence provides insights into fleshy fruit evolution.</title>
        <authorList>
            <consortium name="Tomato Genome Consortium"/>
        </authorList>
    </citation>
    <scope>NUCLEOTIDE SEQUENCE [LARGE SCALE GENOMIC DNA]</scope>
    <source>
        <strain evidence="2">cv. Heinz 1706</strain>
    </source>
</reference>
<protein>
    <recommendedName>
        <fullName evidence="1">Reverse transcriptase Ty1/copia-type domain-containing protein</fullName>
    </recommendedName>
</protein>
<evidence type="ECO:0000259" key="1">
    <source>
        <dbReference type="Pfam" id="PF07727"/>
    </source>
</evidence>
<dbReference type="AlphaFoldDB" id="A0A3Q7HJ67"/>
<evidence type="ECO:0000313" key="2">
    <source>
        <dbReference type="EnsemblPlants" id="Solyc08g015631.1.1"/>
    </source>
</evidence>
<dbReference type="Pfam" id="PF07727">
    <property type="entry name" value="RVT_2"/>
    <property type="match status" value="1"/>
</dbReference>
<dbReference type="InParanoid" id="A0A3Q7HJ67"/>
<dbReference type="Proteomes" id="UP000004994">
    <property type="component" value="Chromosome 8"/>
</dbReference>
<keyword evidence="3" id="KW-1185">Reference proteome</keyword>
<reference evidence="2" key="2">
    <citation type="submission" date="2019-01" db="UniProtKB">
        <authorList>
            <consortium name="EnsemblPlants"/>
        </authorList>
    </citation>
    <scope>IDENTIFICATION</scope>
    <source>
        <strain evidence="2">cv. Heinz 1706</strain>
    </source>
</reference>
<sequence>MVTPFVKLFGEQPDYNNLKVFGCRCFSYNKGSNPSHVLELVLQLGKKFSMNDLGPLHFFLGIGVNYFEGGIHLNQSKYGAEMLAKTEMTLAKAVATPLARKHGLHEVVGSFVYASF</sequence>
<dbReference type="EnsemblPlants" id="Solyc08g015631.1.1">
    <property type="protein sequence ID" value="Solyc08g015631.1.1"/>
    <property type="gene ID" value="Solyc08g015631.1"/>
</dbReference>